<dbReference type="GO" id="GO:0006285">
    <property type="term" value="P:base-excision repair, AP site formation"/>
    <property type="evidence" value="ECO:0007669"/>
    <property type="project" value="TreeGrafter"/>
</dbReference>
<evidence type="ECO:0000313" key="7">
    <source>
        <dbReference type="Proteomes" id="UP000070498"/>
    </source>
</evidence>
<gene>
    <name evidence="6" type="ORF">ATO67_09375</name>
</gene>
<dbReference type="GO" id="GO:0043916">
    <property type="term" value="F:DNA-7-methylguanine glycosylase activity"/>
    <property type="evidence" value="ECO:0007669"/>
    <property type="project" value="TreeGrafter"/>
</dbReference>
<evidence type="ECO:0000256" key="4">
    <source>
        <dbReference type="ARBA" id="ARBA00023204"/>
    </source>
</evidence>
<keyword evidence="3" id="KW-0227">DNA damage</keyword>
<keyword evidence="6" id="KW-0326">Glycosidase</keyword>
<name>A0A135P0X9_9HYPH</name>
<dbReference type="CDD" id="cd00056">
    <property type="entry name" value="ENDO3c"/>
    <property type="match status" value="1"/>
</dbReference>
<evidence type="ECO:0000313" key="6">
    <source>
        <dbReference type="EMBL" id="KXG85092.1"/>
    </source>
</evidence>
<evidence type="ECO:0000256" key="2">
    <source>
        <dbReference type="ARBA" id="ARBA00012000"/>
    </source>
</evidence>
<organism evidence="6 7">
    <name type="scientific">Agrobacterium bohemicum</name>
    <dbReference type="NCBI Taxonomy" id="2052828"/>
    <lineage>
        <taxon>Bacteria</taxon>
        <taxon>Pseudomonadati</taxon>
        <taxon>Pseudomonadota</taxon>
        <taxon>Alphaproteobacteria</taxon>
        <taxon>Hyphomicrobiales</taxon>
        <taxon>Rhizobiaceae</taxon>
        <taxon>Rhizobium/Agrobacterium group</taxon>
        <taxon>Agrobacterium</taxon>
    </lineage>
</organism>
<protein>
    <recommendedName>
        <fullName evidence="2">DNA-3-methyladenine glycosylase II</fullName>
        <ecNumber evidence="2">3.2.2.21</ecNumber>
    </recommendedName>
</protein>
<keyword evidence="7" id="KW-1185">Reference proteome</keyword>
<sequence>MVDIIQSSADIDEGLAALLALDPRLNVIAQKAGPLPLRLSPPGFAGLAHIVVSQVVSRASADAIWRRMEHDVGEVTAHNYLAAKTAAEAPPFGLSRAKAKTLRGLATAVVEGKLNFDALSAMDEASAFSTLTSLSGIGPWTAQVYLMFCAGHADIFPSGDVALQAAVAQAFMMEARPTQKMLDEIALAWSPWRSVAARLFWAYYASMTRREVMPIA</sequence>
<evidence type="ECO:0000259" key="5">
    <source>
        <dbReference type="SMART" id="SM00478"/>
    </source>
</evidence>
<proteinExistence type="predicted"/>
<reference evidence="6 7" key="1">
    <citation type="submission" date="2015-11" db="EMBL/GenBank/DDBJ databases">
        <title>Draft genome sequence of Agrobacterium sp. R89-1.</title>
        <authorList>
            <person name="Zahradnik J."/>
            <person name="Kyslikova E."/>
            <person name="Palyzova A."/>
            <person name="Kyslik P."/>
        </authorList>
    </citation>
    <scope>NUCLEOTIDE SEQUENCE [LARGE SCALE GENOMIC DNA]</scope>
    <source>
        <strain evidence="6 7">R89-1</strain>
    </source>
</reference>
<keyword evidence="4" id="KW-0234">DNA repair</keyword>
<dbReference type="Gene3D" id="1.10.340.30">
    <property type="entry name" value="Hypothetical protein, domain 2"/>
    <property type="match status" value="1"/>
</dbReference>
<dbReference type="GO" id="GO:0008725">
    <property type="term" value="F:DNA-3-methyladenine glycosylase activity"/>
    <property type="evidence" value="ECO:0007669"/>
    <property type="project" value="TreeGrafter"/>
</dbReference>
<dbReference type="InterPro" id="IPR011257">
    <property type="entry name" value="DNA_glycosylase"/>
</dbReference>
<dbReference type="EC" id="3.2.2.21" evidence="2"/>
<dbReference type="InterPro" id="IPR051912">
    <property type="entry name" value="Alkylbase_DNA_Glycosylase/TA"/>
</dbReference>
<accession>A0A135P0X9</accession>
<evidence type="ECO:0000256" key="3">
    <source>
        <dbReference type="ARBA" id="ARBA00022763"/>
    </source>
</evidence>
<dbReference type="InterPro" id="IPR003265">
    <property type="entry name" value="HhH-GPD_domain"/>
</dbReference>
<dbReference type="SMART" id="SM00478">
    <property type="entry name" value="ENDO3c"/>
    <property type="match status" value="1"/>
</dbReference>
<comment type="catalytic activity">
    <reaction evidence="1">
        <text>Hydrolysis of alkylated DNA, releasing 3-methyladenine, 3-methylguanine, 7-methylguanine and 7-methyladenine.</text>
        <dbReference type="EC" id="3.2.2.21"/>
    </reaction>
</comment>
<dbReference type="AlphaFoldDB" id="A0A135P0X9"/>
<dbReference type="Gene3D" id="1.10.1670.40">
    <property type="match status" value="1"/>
</dbReference>
<dbReference type="STRING" id="2052828.ATO67_09375"/>
<keyword evidence="6" id="KW-0378">Hydrolase</keyword>
<dbReference type="GO" id="GO:0032993">
    <property type="term" value="C:protein-DNA complex"/>
    <property type="evidence" value="ECO:0007669"/>
    <property type="project" value="TreeGrafter"/>
</dbReference>
<dbReference type="PANTHER" id="PTHR43003">
    <property type="entry name" value="DNA-3-METHYLADENINE GLYCOSYLASE"/>
    <property type="match status" value="1"/>
</dbReference>
<dbReference type="GO" id="GO:0006307">
    <property type="term" value="P:DNA alkylation repair"/>
    <property type="evidence" value="ECO:0007669"/>
    <property type="project" value="TreeGrafter"/>
</dbReference>
<dbReference type="GO" id="GO:0005737">
    <property type="term" value="C:cytoplasm"/>
    <property type="evidence" value="ECO:0007669"/>
    <property type="project" value="TreeGrafter"/>
</dbReference>
<dbReference type="GO" id="GO:0032131">
    <property type="term" value="F:alkylated DNA binding"/>
    <property type="evidence" value="ECO:0007669"/>
    <property type="project" value="TreeGrafter"/>
</dbReference>
<feature type="domain" description="HhH-GPD" evidence="5">
    <location>
        <begin position="52"/>
        <end position="205"/>
    </location>
</feature>
<evidence type="ECO:0000256" key="1">
    <source>
        <dbReference type="ARBA" id="ARBA00000086"/>
    </source>
</evidence>
<dbReference type="Proteomes" id="UP000070498">
    <property type="component" value="Unassembled WGS sequence"/>
</dbReference>
<comment type="caution">
    <text evidence="6">The sequence shown here is derived from an EMBL/GenBank/DDBJ whole genome shotgun (WGS) entry which is preliminary data.</text>
</comment>
<dbReference type="Pfam" id="PF00730">
    <property type="entry name" value="HhH-GPD"/>
    <property type="match status" value="1"/>
</dbReference>
<dbReference type="EMBL" id="LNUW01000035">
    <property type="protein sequence ID" value="KXG85092.1"/>
    <property type="molecule type" value="Genomic_DNA"/>
</dbReference>
<dbReference type="PANTHER" id="PTHR43003:SF13">
    <property type="entry name" value="DNA-3-METHYLADENINE GLYCOSYLASE 2"/>
    <property type="match status" value="1"/>
</dbReference>
<dbReference type="SUPFAM" id="SSF48150">
    <property type="entry name" value="DNA-glycosylase"/>
    <property type="match status" value="1"/>
</dbReference>